<evidence type="ECO:0000313" key="11">
    <source>
        <dbReference type="Proteomes" id="UP001194696"/>
    </source>
</evidence>
<dbReference type="PANTHER" id="PTHR15138">
    <property type="entry name" value="TRANSCRIPTION INITIATION FACTOR TFIID SUBUNIT 4"/>
    <property type="match status" value="1"/>
</dbReference>
<keyword evidence="6" id="KW-0539">Nucleus</keyword>
<evidence type="ECO:0000256" key="3">
    <source>
        <dbReference type="ARBA" id="ARBA00017306"/>
    </source>
</evidence>
<evidence type="ECO:0000256" key="2">
    <source>
        <dbReference type="ARBA" id="ARBA00006178"/>
    </source>
</evidence>
<name>A0ABQ7JRV8_9FUNG</name>
<evidence type="ECO:0000256" key="1">
    <source>
        <dbReference type="ARBA" id="ARBA00004123"/>
    </source>
</evidence>
<dbReference type="Gene3D" id="1.10.20.10">
    <property type="entry name" value="Histone, subunit A"/>
    <property type="match status" value="1"/>
</dbReference>
<evidence type="ECO:0000259" key="9">
    <source>
        <dbReference type="Pfam" id="PF05236"/>
    </source>
</evidence>
<dbReference type="Pfam" id="PF05236">
    <property type="entry name" value="TAF4"/>
    <property type="match status" value="1"/>
</dbReference>
<keyword evidence="11" id="KW-1185">Reference proteome</keyword>
<dbReference type="EMBL" id="JAAAIM010000828">
    <property type="protein sequence ID" value="KAG0283996.1"/>
    <property type="molecule type" value="Genomic_DNA"/>
</dbReference>
<evidence type="ECO:0000256" key="5">
    <source>
        <dbReference type="ARBA" id="ARBA00023163"/>
    </source>
</evidence>
<protein>
    <recommendedName>
        <fullName evidence="3">Transcription initiation factor TFIID subunit 4</fullName>
    </recommendedName>
    <alternativeName>
        <fullName evidence="8">TBP-associated factor 4</fullName>
    </alternativeName>
</protein>
<dbReference type="InterPro" id="IPR009072">
    <property type="entry name" value="Histone-fold"/>
</dbReference>
<sequence>MDVMRYVDSDLIEEASSLFKFSTQTDARHGSNNSGNAWRAGVSSSAQDFMNENVLGKVVTRIAGGHELLKVDSEVLTYLAMATKQRLQVLIERMIHASRHRRISSLEPLSSPPMYDADHAMFRISVGQDVKSQLLAIERVERQEELRYKEHVALRREQRLTMAAGENSIKTNEKAKKRVRIQVGAKVKHPKVVLTKEEKLRFTNQTALGFAGNRGKKEAYAWMVGSGGVLKRPQVPDSGALDDSLAVSSSSSILGHLLGPTVTGSIQLGRCSPPEKVNVKDMLFCLEQDCGSEGAGLKVLIKNYIR</sequence>
<evidence type="ECO:0000313" key="10">
    <source>
        <dbReference type="EMBL" id="KAG0283996.1"/>
    </source>
</evidence>
<dbReference type="Proteomes" id="UP001194696">
    <property type="component" value="Unassembled WGS sequence"/>
</dbReference>
<feature type="domain" description="Transcription initiation factor TFIID component TAF4 C-terminal" evidence="9">
    <location>
        <begin position="10"/>
        <end position="289"/>
    </location>
</feature>
<dbReference type="PANTHER" id="PTHR15138:SF14">
    <property type="entry name" value="TRANSCRIPTION INITIATION FACTOR TFIID SUBUNIT 4"/>
    <property type="match status" value="1"/>
</dbReference>
<comment type="similarity">
    <text evidence="2">Belongs to the TAF4 family.</text>
</comment>
<accession>A0ABQ7JRV8</accession>
<keyword evidence="5" id="KW-0804">Transcription</keyword>
<dbReference type="CDD" id="cd08045">
    <property type="entry name" value="HFD_TAF4"/>
    <property type="match status" value="1"/>
</dbReference>
<evidence type="ECO:0000256" key="4">
    <source>
        <dbReference type="ARBA" id="ARBA00023015"/>
    </source>
</evidence>
<proteinExistence type="inferred from homology"/>
<keyword evidence="4" id="KW-0805">Transcription regulation</keyword>
<comment type="caution">
    <text evidence="10">The sequence shown here is derived from an EMBL/GenBank/DDBJ whole genome shotgun (WGS) entry which is preliminary data.</text>
</comment>
<gene>
    <name evidence="10" type="ORF">BGZ96_011632</name>
</gene>
<evidence type="ECO:0000256" key="6">
    <source>
        <dbReference type="ARBA" id="ARBA00023242"/>
    </source>
</evidence>
<dbReference type="InterPro" id="IPR007900">
    <property type="entry name" value="TAF4_C"/>
</dbReference>
<reference evidence="10 11" key="1">
    <citation type="journal article" date="2020" name="Fungal Divers.">
        <title>Resolving the Mortierellaceae phylogeny through synthesis of multi-gene phylogenetics and phylogenomics.</title>
        <authorList>
            <person name="Vandepol N."/>
            <person name="Liber J."/>
            <person name="Desiro A."/>
            <person name="Na H."/>
            <person name="Kennedy M."/>
            <person name="Barry K."/>
            <person name="Grigoriev I.V."/>
            <person name="Miller A.N."/>
            <person name="O'Donnell K."/>
            <person name="Stajich J.E."/>
            <person name="Bonito G."/>
        </authorList>
    </citation>
    <scope>NUCLEOTIDE SEQUENCE [LARGE SCALE GENOMIC DNA]</scope>
    <source>
        <strain evidence="10 11">AD045</strain>
    </source>
</reference>
<comment type="function">
    <text evidence="7">Functions as a component of the DNA-binding general transcription factor complex TFIID. Binding of TFIID to a promoter (with or without TATA element) is the initial step in pre-initiation complex (PIC) formation. TFIID plays a key role in the regulation of gene expression by RNA polymerase II through different activities such as transcription activator interaction, core promoter recognition and selectivity, TFIIA and TFIIB interaction, chromatin modification (histone acetylation by TAF1), facilitation of DNA opening and initiation of transcription.</text>
</comment>
<comment type="subcellular location">
    <subcellularLocation>
        <location evidence="1">Nucleus</location>
    </subcellularLocation>
</comment>
<organism evidence="10 11">
    <name type="scientific">Linnemannia gamsii</name>
    <dbReference type="NCBI Taxonomy" id="64522"/>
    <lineage>
        <taxon>Eukaryota</taxon>
        <taxon>Fungi</taxon>
        <taxon>Fungi incertae sedis</taxon>
        <taxon>Mucoromycota</taxon>
        <taxon>Mortierellomycotina</taxon>
        <taxon>Mortierellomycetes</taxon>
        <taxon>Mortierellales</taxon>
        <taxon>Mortierellaceae</taxon>
        <taxon>Linnemannia</taxon>
    </lineage>
</organism>
<dbReference type="InterPro" id="IPR045144">
    <property type="entry name" value="TAF4"/>
</dbReference>
<evidence type="ECO:0000256" key="7">
    <source>
        <dbReference type="ARBA" id="ARBA00025346"/>
    </source>
</evidence>
<evidence type="ECO:0000256" key="8">
    <source>
        <dbReference type="ARBA" id="ARBA00031747"/>
    </source>
</evidence>